<dbReference type="SUPFAM" id="SSF49785">
    <property type="entry name" value="Galactose-binding domain-like"/>
    <property type="match status" value="1"/>
</dbReference>
<dbReference type="InterPro" id="IPR011050">
    <property type="entry name" value="Pectin_lyase_fold/virulence"/>
</dbReference>
<dbReference type="PROSITE" id="PS50022">
    <property type="entry name" value="FA58C_3"/>
    <property type="match status" value="1"/>
</dbReference>
<dbReference type="GO" id="GO:0020037">
    <property type="term" value="F:heme binding"/>
    <property type="evidence" value="ECO:0007669"/>
    <property type="project" value="InterPro"/>
</dbReference>
<comment type="caution">
    <text evidence="8">The sequence shown here is derived from an EMBL/GenBank/DDBJ whole genome shotgun (WGS) entry which is preliminary data.</text>
</comment>
<dbReference type="GO" id="GO:0046872">
    <property type="term" value="F:metal ion binding"/>
    <property type="evidence" value="ECO:0007669"/>
    <property type="project" value="UniProtKB-KW"/>
</dbReference>
<keyword evidence="2 4" id="KW-0479">Metal-binding</keyword>
<dbReference type="OrthoDB" id="174301at2"/>
<feature type="domain" description="Cytochrome c" evidence="7">
    <location>
        <begin position="598"/>
        <end position="690"/>
    </location>
</feature>
<dbReference type="Gene3D" id="2.160.20.10">
    <property type="entry name" value="Single-stranded right-handed beta-helix, Pectin lyase-like"/>
    <property type="match status" value="1"/>
</dbReference>
<gene>
    <name evidence="8" type="ORF">DS2_11043</name>
</gene>
<name>W7QD24_9ALTE</name>
<dbReference type="PANTHER" id="PTHR33546">
    <property type="entry name" value="LARGE, MULTIFUNCTIONAL SECRETED PROTEIN-RELATED"/>
    <property type="match status" value="1"/>
</dbReference>
<keyword evidence="9" id="KW-1185">Reference proteome</keyword>
<dbReference type="eggNOG" id="COG2010">
    <property type="taxonomic scope" value="Bacteria"/>
</dbReference>
<dbReference type="SUPFAM" id="SSF48371">
    <property type="entry name" value="ARM repeat"/>
    <property type="match status" value="1"/>
</dbReference>
<evidence type="ECO:0000313" key="9">
    <source>
        <dbReference type="Proteomes" id="UP000019276"/>
    </source>
</evidence>
<dbReference type="PANTHER" id="PTHR33546:SF1">
    <property type="entry name" value="LARGE, MULTIFUNCTIONAL SECRETED PROTEIN"/>
    <property type="match status" value="1"/>
</dbReference>
<evidence type="ECO:0000256" key="2">
    <source>
        <dbReference type="ARBA" id="ARBA00022723"/>
    </source>
</evidence>
<dbReference type="AlphaFoldDB" id="W7QD24"/>
<dbReference type="Proteomes" id="UP000019276">
    <property type="component" value="Unassembled WGS sequence"/>
</dbReference>
<dbReference type="InterPro" id="IPR016024">
    <property type="entry name" value="ARM-type_fold"/>
</dbReference>
<dbReference type="eggNOG" id="COG1413">
    <property type="taxonomic scope" value="Bacteria"/>
</dbReference>
<dbReference type="Gene3D" id="2.120.10.30">
    <property type="entry name" value="TolB, C-terminal domain"/>
    <property type="match status" value="2"/>
</dbReference>
<dbReference type="RefSeq" id="WP_051479807.1">
    <property type="nucleotide sequence ID" value="NZ_ARZY01000019.1"/>
</dbReference>
<evidence type="ECO:0000259" key="7">
    <source>
        <dbReference type="PROSITE" id="PS51007"/>
    </source>
</evidence>
<dbReference type="InterPro" id="IPR036909">
    <property type="entry name" value="Cyt_c-like_dom_sf"/>
</dbReference>
<keyword evidence="1 4" id="KW-0349">Heme</keyword>
<evidence type="ECO:0000313" key="8">
    <source>
        <dbReference type="EMBL" id="EWH09816.1"/>
    </source>
</evidence>
<dbReference type="Pfam" id="PF00754">
    <property type="entry name" value="F5_F8_type_C"/>
    <property type="match status" value="1"/>
</dbReference>
<feature type="domain" description="F5/8 type C" evidence="6">
    <location>
        <begin position="756"/>
        <end position="857"/>
    </location>
</feature>
<dbReference type="SUPFAM" id="SSF46626">
    <property type="entry name" value="Cytochrome c"/>
    <property type="match status" value="1"/>
</dbReference>
<protein>
    <submittedName>
        <fullName evidence="8">Coagulation factor 5/8 type domain-containing protein</fullName>
    </submittedName>
</protein>
<accession>W7QD24</accession>
<evidence type="ECO:0000256" key="1">
    <source>
        <dbReference type="ARBA" id="ARBA00022617"/>
    </source>
</evidence>
<dbReference type="InterPro" id="IPR011042">
    <property type="entry name" value="6-blade_b-propeller_TolB-like"/>
</dbReference>
<dbReference type="SUPFAM" id="SSF50952">
    <property type="entry name" value="Soluble quinoprotein glucose dehydrogenase"/>
    <property type="match status" value="1"/>
</dbReference>
<dbReference type="Gene3D" id="1.25.10.10">
    <property type="entry name" value="Leucine-rich Repeat Variant"/>
    <property type="match status" value="1"/>
</dbReference>
<dbReference type="PROSITE" id="PS51007">
    <property type="entry name" value="CYTC"/>
    <property type="match status" value="1"/>
</dbReference>
<proteinExistence type="predicted"/>
<dbReference type="PATRIC" id="fig|1328313.3.peg.2258"/>
<dbReference type="Pfam" id="PF00034">
    <property type="entry name" value="Cytochrom_C"/>
    <property type="match status" value="1"/>
</dbReference>
<dbReference type="GO" id="GO:0009055">
    <property type="term" value="F:electron transfer activity"/>
    <property type="evidence" value="ECO:0007669"/>
    <property type="project" value="InterPro"/>
</dbReference>
<dbReference type="InterPro" id="IPR011989">
    <property type="entry name" value="ARM-like"/>
</dbReference>
<dbReference type="STRING" id="1328313.DS2_11043"/>
<dbReference type="Gene3D" id="2.60.120.260">
    <property type="entry name" value="Galactose-binding domain-like"/>
    <property type="match status" value="1"/>
</dbReference>
<evidence type="ECO:0000256" key="5">
    <source>
        <dbReference type="SAM" id="SignalP"/>
    </source>
</evidence>
<feature type="chain" id="PRO_5004898126" evidence="5">
    <location>
        <begin position="28"/>
        <end position="1231"/>
    </location>
</feature>
<evidence type="ECO:0000256" key="3">
    <source>
        <dbReference type="ARBA" id="ARBA00023004"/>
    </source>
</evidence>
<dbReference type="InterPro" id="IPR000421">
    <property type="entry name" value="FA58C"/>
</dbReference>
<dbReference type="InterPro" id="IPR055557">
    <property type="entry name" value="DUF7133"/>
</dbReference>
<dbReference type="InterPro" id="IPR008979">
    <property type="entry name" value="Galactose-bd-like_sf"/>
</dbReference>
<dbReference type="InterPro" id="IPR011041">
    <property type="entry name" value="Quinoprot_gluc/sorb_DH_b-prop"/>
</dbReference>
<feature type="signal peptide" evidence="5">
    <location>
        <begin position="1"/>
        <end position="27"/>
    </location>
</feature>
<dbReference type="SUPFAM" id="SSF51126">
    <property type="entry name" value="Pectin lyase-like"/>
    <property type="match status" value="1"/>
</dbReference>
<keyword evidence="5" id="KW-0732">Signal</keyword>
<keyword evidence="3 4" id="KW-0408">Iron</keyword>
<dbReference type="InterPro" id="IPR012334">
    <property type="entry name" value="Pectin_lyas_fold"/>
</dbReference>
<dbReference type="Pfam" id="PF23500">
    <property type="entry name" value="DUF7133"/>
    <property type="match status" value="1"/>
</dbReference>
<sequence>MKILNISTFCKLLVSLLPAAFSSTIQANEQVVALSPQQSLATMVVQDGFKMELVAHEPMVEEPVLLSFDAKGRMYVAEMLTYMQNADGTGQMQPTSRIKRLEDTNNDGIMDTATVFADNLLLPRMVLPLADGQIIVRETNTLDLLLIEDTNGDGVADTRKTIFEGGKRGGNLEHQPSGLIWGIDNWLYVTYTNRRYKFVDGKIISQDMRYGGGQWGLGQDEVGRHYFTKAGAEKPGFSFQFPIVYGAVPIKGELAEGFSEVFPIEYIPDVQGGLPRVREDGSLNHFTGVAGPSVYLGDKLPELYGNYFVPEPVGNLVRRAIVDRKNGYTTITHPYQAQQKEFIASTDSSFRPVWSETGPDGTLYLVDMYRGIIQEGNWTQKGSYLREVIDKYGLDKIIGGGRIYRVTKPGVERGEQPNMFADSSEKLVEYLAHKNQWWRLNAQKQLVLRKDTSVAANLKTMALKHQNPLARLHALWTLDGLGIFDKNLIIQAMQDPHSYVNTAAVRISEQAVTKSDQSMIKIWQSLLKQADIELAQQILLSVFYVQTSEQTQNRFTKLVKQKYPDSKSVKAIVRAMDYLVAEEKAQAKLAGANKEFAASMARGKQNFNSMCASCHGADGKGTKAGDGLIAPSFANNKRVNGDLAILGRIVLQGLIKPIEGKSYLGGMMASVGLNSDEWIADSLTYIRNNFGNSASAVTPEQIADLRKIEPRTTPWTLNELNARFGNKLSNRNEWKFNASHNPTNFESLIDGQLNWNRWDSQEKQAVGMWFQIELPDAHYISQIDMDCRDASRLCARAFDVAFSLDGVDWTPVHKQIEFLDKHNIQTLGRKTRFIRFVLTNGSSEHNWAITELNLIGSKAQAPNFALHPALNASNTHWDESTKTLSINRSVQFVPDSSKTWTYAQMDKLKDQFYWDIPCEIKTLVIDKNVTVTGHLRMTCEQTIQGKDRFSSIIYGTPTKAWARGENQKEDDGTDCARNGQPAKVAGDDILHDCEKWQYSGISVANNAPNNAVYSIKNLTVENARTYAITSIRHTFYIDGVNILNTREYPDFQSNSDGIGGGEGTVIKNTYIDTWDDSIKLYREGMHVENVTIIHNANGSPFQLGWGKKPTTNHTLKNIKIVYGASKNNRFNLPLFANSGGKVDAHINIDGMLAEYDSSAILSKCTNSQAMPLVYLKHPQSQLTITFNQQAPAVFTAPAKYCGEGQLVWPETAANSAAKESVTGCLGCEPKL</sequence>
<evidence type="ECO:0000259" key="6">
    <source>
        <dbReference type="PROSITE" id="PS50022"/>
    </source>
</evidence>
<reference evidence="8 9" key="1">
    <citation type="journal article" date="2014" name="Genome Announc.">
        <title>Draft Genome Sequence of the Agar-Degrading Bacterium Catenovulum sp. Strain DS-2, Isolated from Intestines of Haliotis diversicolor.</title>
        <authorList>
            <person name="Shan D."/>
            <person name="Li X."/>
            <person name="Gu Z."/>
            <person name="Wei G."/>
            <person name="Gao Z."/>
            <person name="Shao Z."/>
        </authorList>
    </citation>
    <scope>NUCLEOTIDE SEQUENCE [LARGE SCALE GENOMIC DNA]</scope>
    <source>
        <strain evidence="8 9">DS-2</strain>
    </source>
</reference>
<organism evidence="8 9">
    <name type="scientific">Catenovulum agarivorans DS-2</name>
    <dbReference type="NCBI Taxonomy" id="1328313"/>
    <lineage>
        <taxon>Bacteria</taxon>
        <taxon>Pseudomonadati</taxon>
        <taxon>Pseudomonadota</taxon>
        <taxon>Gammaproteobacteria</taxon>
        <taxon>Alteromonadales</taxon>
        <taxon>Alteromonadaceae</taxon>
        <taxon>Catenovulum</taxon>
    </lineage>
</organism>
<dbReference type="EMBL" id="ARZY01000019">
    <property type="protein sequence ID" value="EWH09816.1"/>
    <property type="molecule type" value="Genomic_DNA"/>
</dbReference>
<dbReference type="InterPro" id="IPR009056">
    <property type="entry name" value="Cyt_c-like_dom"/>
</dbReference>
<evidence type="ECO:0000256" key="4">
    <source>
        <dbReference type="PROSITE-ProRule" id="PRU00433"/>
    </source>
</evidence>
<dbReference type="Gene3D" id="1.10.760.10">
    <property type="entry name" value="Cytochrome c-like domain"/>
    <property type="match status" value="1"/>
</dbReference>